<evidence type="ECO:0000313" key="1">
    <source>
        <dbReference type="Proteomes" id="UP000887576"/>
    </source>
</evidence>
<reference evidence="2" key="1">
    <citation type="submission" date="2022-11" db="UniProtKB">
        <authorList>
            <consortium name="WormBaseParasite"/>
        </authorList>
    </citation>
    <scope>IDENTIFICATION</scope>
</reference>
<sequence>MALSPQIKLILGVVFGFVLISAAYVSLTGVPVASSDSQSSQTLADQITVLQQQLTEIQNVIGQQQQAQQAQQQQPNQIEQKTLQSAPNQQNSQFMQVRPLRSAAWQPMKRLVAWQPMKRSGEPIINQDLQRDQLIRAIESQLSDVLHAGETLGISAEDVLTHLRQRSDVNFS</sequence>
<organism evidence="1 2">
    <name type="scientific">Panagrolaimus sp. JU765</name>
    <dbReference type="NCBI Taxonomy" id="591449"/>
    <lineage>
        <taxon>Eukaryota</taxon>
        <taxon>Metazoa</taxon>
        <taxon>Ecdysozoa</taxon>
        <taxon>Nematoda</taxon>
        <taxon>Chromadorea</taxon>
        <taxon>Rhabditida</taxon>
        <taxon>Tylenchina</taxon>
        <taxon>Panagrolaimomorpha</taxon>
        <taxon>Panagrolaimoidea</taxon>
        <taxon>Panagrolaimidae</taxon>
        <taxon>Panagrolaimus</taxon>
    </lineage>
</organism>
<protein>
    <submittedName>
        <fullName evidence="2">Signal peptide protein</fullName>
    </submittedName>
</protein>
<proteinExistence type="predicted"/>
<dbReference type="WBParaSite" id="JU765_v2.g5424.t1">
    <property type="protein sequence ID" value="JU765_v2.g5424.t1"/>
    <property type="gene ID" value="JU765_v2.g5424"/>
</dbReference>
<evidence type="ECO:0000313" key="2">
    <source>
        <dbReference type="WBParaSite" id="JU765_v2.g5424.t1"/>
    </source>
</evidence>
<dbReference type="Proteomes" id="UP000887576">
    <property type="component" value="Unplaced"/>
</dbReference>
<accession>A0AC34RD16</accession>
<name>A0AC34RD16_9BILA</name>